<name>A0ABV0RLG1_9TELE</name>
<dbReference type="EMBL" id="JAHRIN010050914">
    <property type="protein sequence ID" value="MEQ2209020.1"/>
    <property type="molecule type" value="Genomic_DNA"/>
</dbReference>
<sequence>MILRIYCNSLFSYILLNDVHCMLSLSVLLNAGNLRFFILVSNFSQSELMHSDTGASVSNKSDCTILTNHHSWSFSFWTIHSFVKDFVSGFISLVYGSQLLL</sequence>
<evidence type="ECO:0000313" key="1">
    <source>
        <dbReference type="EMBL" id="MEQ2209020.1"/>
    </source>
</evidence>
<evidence type="ECO:0000313" key="2">
    <source>
        <dbReference type="Proteomes" id="UP001434883"/>
    </source>
</evidence>
<keyword evidence="2" id="KW-1185">Reference proteome</keyword>
<accession>A0ABV0RLG1</accession>
<reference evidence="1 2" key="1">
    <citation type="submission" date="2021-06" db="EMBL/GenBank/DDBJ databases">
        <authorList>
            <person name="Palmer J.M."/>
        </authorList>
    </citation>
    <scope>NUCLEOTIDE SEQUENCE [LARGE SCALE GENOMIC DNA]</scope>
    <source>
        <strain evidence="1 2">XC_2019</strain>
        <tissue evidence="1">Muscle</tissue>
    </source>
</reference>
<proteinExistence type="predicted"/>
<dbReference type="Proteomes" id="UP001434883">
    <property type="component" value="Unassembled WGS sequence"/>
</dbReference>
<gene>
    <name evidence="1" type="ORF">XENOCAPTIV_022477</name>
</gene>
<protein>
    <submittedName>
        <fullName evidence="1">Uncharacterized protein</fullName>
    </submittedName>
</protein>
<comment type="caution">
    <text evidence="1">The sequence shown here is derived from an EMBL/GenBank/DDBJ whole genome shotgun (WGS) entry which is preliminary data.</text>
</comment>
<organism evidence="1 2">
    <name type="scientific">Xenoophorus captivus</name>
    <dbReference type="NCBI Taxonomy" id="1517983"/>
    <lineage>
        <taxon>Eukaryota</taxon>
        <taxon>Metazoa</taxon>
        <taxon>Chordata</taxon>
        <taxon>Craniata</taxon>
        <taxon>Vertebrata</taxon>
        <taxon>Euteleostomi</taxon>
        <taxon>Actinopterygii</taxon>
        <taxon>Neopterygii</taxon>
        <taxon>Teleostei</taxon>
        <taxon>Neoteleostei</taxon>
        <taxon>Acanthomorphata</taxon>
        <taxon>Ovalentaria</taxon>
        <taxon>Atherinomorphae</taxon>
        <taxon>Cyprinodontiformes</taxon>
        <taxon>Goodeidae</taxon>
        <taxon>Xenoophorus</taxon>
    </lineage>
</organism>